<evidence type="ECO:0000313" key="3">
    <source>
        <dbReference type="EMBL" id="OLP52024.1"/>
    </source>
</evidence>
<evidence type="ECO:0000313" key="4">
    <source>
        <dbReference type="Proteomes" id="UP000185598"/>
    </source>
</evidence>
<keyword evidence="1" id="KW-0472">Membrane</keyword>
<accession>A0A1Q9AB26</accession>
<dbReference type="GO" id="GO:0016740">
    <property type="term" value="F:transferase activity"/>
    <property type="evidence" value="ECO:0007669"/>
    <property type="project" value="UniProtKB-KW"/>
</dbReference>
<dbReference type="Proteomes" id="UP000185598">
    <property type="component" value="Unassembled WGS sequence"/>
</dbReference>
<evidence type="ECO:0000256" key="1">
    <source>
        <dbReference type="SAM" id="Phobius"/>
    </source>
</evidence>
<reference evidence="3 4" key="1">
    <citation type="submission" date="2016-09" db="EMBL/GenBank/DDBJ databases">
        <title>Rhizobium oryziradicis sp. nov., isolated from the root of rice.</title>
        <authorList>
            <person name="Zhao J."/>
            <person name="Zhang X."/>
        </authorList>
    </citation>
    <scope>NUCLEOTIDE SEQUENCE [LARGE SCALE GENOMIC DNA]</scope>
    <source>
        <strain evidence="3 4">14971</strain>
    </source>
</reference>
<dbReference type="EMBL" id="JACIED010000008">
    <property type="protein sequence ID" value="MBB4010392.1"/>
    <property type="molecule type" value="Genomic_DNA"/>
</dbReference>
<proteinExistence type="predicted"/>
<reference evidence="2 5" key="2">
    <citation type="submission" date="2020-08" db="EMBL/GenBank/DDBJ databases">
        <title>Genomic Encyclopedia of Type Strains, Phase IV (KMG-IV): sequencing the most valuable type-strain genomes for metagenomic binning, comparative biology and taxonomic classification.</title>
        <authorList>
            <person name="Goeker M."/>
        </authorList>
    </citation>
    <scope>NUCLEOTIDE SEQUENCE [LARGE SCALE GENOMIC DNA]</scope>
    <source>
        <strain evidence="2 5">DSM 100021</strain>
    </source>
</reference>
<keyword evidence="2" id="KW-0808">Transferase</keyword>
<dbReference type="Proteomes" id="UP000544107">
    <property type="component" value="Unassembled WGS sequence"/>
</dbReference>
<feature type="transmembrane region" description="Helical" evidence="1">
    <location>
        <begin position="50"/>
        <end position="71"/>
    </location>
</feature>
<name>A0A1Q9AB26_9HYPH</name>
<comment type="caution">
    <text evidence="3">The sequence shown here is derived from an EMBL/GenBank/DDBJ whole genome shotgun (WGS) entry which is preliminary data.</text>
</comment>
<dbReference type="EMBL" id="MKIN01000017">
    <property type="protein sequence ID" value="OLP52024.1"/>
    <property type="molecule type" value="Genomic_DNA"/>
</dbReference>
<evidence type="ECO:0000313" key="5">
    <source>
        <dbReference type="Proteomes" id="UP000544107"/>
    </source>
</evidence>
<dbReference type="RefSeq" id="WP_075612790.1">
    <property type="nucleotide sequence ID" value="NZ_JACIED010000008.1"/>
</dbReference>
<keyword evidence="4" id="KW-1185">Reference proteome</keyword>
<dbReference type="AlphaFoldDB" id="A0A1Q9AB26"/>
<organism evidence="3 4">
    <name type="scientific">Allorhizobium taibaishanense</name>
    <dbReference type="NCBI Taxonomy" id="887144"/>
    <lineage>
        <taxon>Bacteria</taxon>
        <taxon>Pseudomonadati</taxon>
        <taxon>Pseudomonadota</taxon>
        <taxon>Alphaproteobacteria</taxon>
        <taxon>Hyphomicrobiales</taxon>
        <taxon>Rhizobiaceae</taxon>
        <taxon>Rhizobium/Agrobacterium group</taxon>
        <taxon>Allorhizobium</taxon>
    </lineage>
</organism>
<gene>
    <name evidence="3" type="ORF">BJF91_09770</name>
    <name evidence="2" type="ORF">GGQ71_004693</name>
</gene>
<sequence length="83" mass="9233">MADTETKGRPSSWRIILAFILDLFTSFFVLGYVVGYLSGGLTPEGFQLNGLPALVLFALVIAYFVVFNRFLGGTIWKRILKAN</sequence>
<evidence type="ECO:0000313" key="2">
    <source>
        <dbReference type="EMBL" id="MBB4010392.1"/>
    </source>
</evidence>
<keyword evidence="1" id="KW-1133">Transmembrane helix</keyword>
<dbReference type="OrthoDB" id="7745564at2"/>
<feature type="transmembrane region" description="Helical" evidence="1">
    <location>
        <begin position="12"/>
        <end position="38"/>
    </location>
</feature>
<keyword evidence="1" id="KW-0812">Transmembrane</keyword>
<protein>
    <submittedName>
        <fullName evidence="2">Glucan phosphoethanolaminetransferase (Alkaline phosphatase superfamily)</fullName>
    </submittedName>
</protein>